<dbReference type="PROSITE" id="PS51186">
    <property type="entry name" value="GNAT"/>
    <property type="match status" value="1"/>
</dbReference>
<evidence type="ECO:0000313" key="2">
    <source>
        <dbReference type="EMBL" id="MFL0250707.1"/>
    </source>
</evidence>
<sequence length="167" mass="19155">MDLSQNKTIKIEKISSQNREEVNEFIISHWFSKDMVVRGEVVNMTILDGLVACNNESIIGLVTYRIINGECEIMSLDSLKENKGIGTMLINKAVNIARQNKCIKIKLITTNDNINAIRFYQKRGFDMVHLYYDSVAASRKLKPSIPMLGDFDIPIKHEIEFEMKLDK</sequence>
<dbReference type="Proteomes" id="UP001623592">
    <property type="component" value="Unassembled WGS sequence"/>
</dbReference>
<dbReference type="GO" id="GO:0016746">
    <property type="term" value="F:acyltransferase activity"/>
    <property type="evidence" value="ECO:0007669"/>
    <property type="project" value="UniProtKB-KW"/>
</dbReference>
<dbReference type="InterPro" id="IPR000182">
    <property type="entry name" value="GNAT_dom"/>
</dbReference>
<comment type="caution">
    <text evidence="2">The sequence shown here is derived from an EMBL/GenBank/DDBJ whole genome shotgun (WGS) entry which is preliminary data.</text>
</comment>
<evidence type="ECO:0000259" key="1">
    <source>
        <dbReference type="PROSITE" id="PS51186"/>
    </source>
</evidence>
<dbReference type="CDD" id="cd04301">
    <property type="entry name" value="NAT_SF"/>
    <property type="match status" value="1"/>
</dbReference>
<keyword evidence="2" id="KW-0012">Acyltransferase</keyword>
<dbReference type="Pfam" id="PF00583">
    <property type="entry name" value="Acetyltransf_1"/>
    <property type="match status" value="1"/>
</dbReference>
<protein>
    <submittedName>
        <fullName evidence="2">GNAT family N-acetyltransferase</fullName>
        <ecNumber evidence="2">2.3.-.-</ecNumber>
    </submittedName>
</protein>
<dbReference type="EMBL" id="JBJIAA010000007">
    <property type="protein sequence ID" value="MFL0250707.1"/>
    <property type="molecule type" value="Genomic_DNA"/>
</dbReference>
<dbReference type="InterPro" id="IPR016181">
    <property type="entry name" value="Acyl_CoA_acyltransferase"/>
</dbReference>
<feature type="domain" description="N-acetyltransferase" evidence="1">
    <location>
        <begin position="9"/>
        <end position="152"/>
    </location>
</feature>
<reference evidence="2 3" key="1">
    <citation type="submission" date="2024-11" db="EMBL/GenBank/DDBJ databases">
        <authorList>
            <person name="Heng Y.C."/>
            <person name="Lim A.C.H."/>
            <person name="Lee J.K.Y."/>
            <person name="Kittelmann S."/>
        </authorList>
    </citation>
    <scope>NUCLEOTIDE SEQUENCE [LARGE SCALE GENOMIC DNA]</scope>
    <source>
        <strain evidence="2 3">WILCCON 0114</strain>
    </source>
</reference>
<dbReference type="SUPFAM" id="SSF55729">
    <property type="entry name" value="Acyl-CoA N-acyltransferases (Nat)"/>
    <property type="match status" value="1"/>
</dbReference>
<proteinExistence type="predicted"/>
<gene>
    <name evidence="2" type="ORF">ACJDT4_09770</name>
</gene>
<accession>A0ABW8TE62</accession>
<name>A0ABW8TE62_9CLOT</name>
<dbReference type="Gene3D" id="3.40.630.30">
    <property type="match status" value="1"/>
</dbReference>
<organism evidence="2 3">
    <name type="scientific">Clostridium neuense</name>
    <dbReference type="NCBI Taxonomy" id="1728934"/>
    <lineage>
        <taxon>Bacteria</taxon>
        <taxon>Bacillati</taxon>
        <taxon>Bacillota</taxon>
        <taxon>Clostridia</taxon>
        <taxon>Eubacteriales</taxon>
        <taxon>Clostridiaceae</taxon>
        <taxon>Clostridium</taxon>
    </lineage>
</organism>
<evidence type="ECO:0000313" key="3">
    <source>
        <dbReference type="Proteomes" id="UP001623592"/>
    </source>
</evidence>
<dbReference type="EC" id="2.3.-.-" evidence="2"/>
<keyword evidence="3" id="KW-1185">Reference proteome</keyword>
<keyword evidence="2" id="KW-0808">Transferase</keyword>
<dbReference type="RefSeq" id="WP_406787372.1">
    <property type="nucleotide sequence ID" value="NZ_JBJIAA010000007.1"/>
</dbReference>